<organism evidence="1 2">
    <name type="scientific">Roseovarius rhodophyticola</name>
    <dbReference type="NCBI Taxonomy" id="3080827"/>
    <lineage>
        <taxon>Bacteria</taxon>
        <taxon>Pseudomonadati</taxon>
        <taxon>Pseudomonadota</taxon>
        <taxon>Alphaproteobacteria</taxon>
        <taxon>Rhodobacterales</taxon>
        <taxon>Roseobacteraceae</taxon>
        <taxon>Roseovarius</taxon>
    </lineage>
</organism>
<protein>
    <submittedName>
        <fullName evidence="1">Dimethylsulfonioproprionate lyase family protein</fullName>
    </submittedName>
</protein>
<dbReference type="EMBL" id="CP146606">
    <property type="protein sequence ID" value="WYK18596.1"/>
    <property type="molecule type" value="Genomic_DNA"/>
</dbReference>
<dbReference type="Pfam" id="PF16867">
    <property type="entry name" value="DMSP_lyase"/>
    <property type="match status" value="1"/>
</dbReference>
<reference evidence="1 2" key="1">
    <citation type="submission" date="2024-02" db="EMBL/GenBank/DDBJ databases">
        <title>Roseovarius strain W115 nov., isolated from a marine algae.</title>
        <authorList>
            <person name="Lee M.W."/>
            <person name="Lee J.K."/>
            <person name="Kim J.M."/>
            <person name="Choi D.G."/>
            <person name="Baek J.H."/>
            <person name="Bayburt H."/>
            <person name="Jung J.J."/>
            <person name="Han D.M."/>
            <person name="Jeon C.O."/>
        </authorList>
    </citation>
    <scope>NUCLEOTIDE SEQUENCE [LARGE SCALE GENOMIC DNA]</scope>
    <source>
        <strain evidence="1 2">W115</strain>
    </source>
</reference>
<evidence type="ECO:0000313" key="2">
    <source>
        <dbReference type="Proteomes" id="UP001281305"/>
    </source>
</evidence>
<dbReference type="InterPro" id="IPR011051">
    <property type="entry name" value="RmlC_Cupin_sf"/>
</dbReference>
<sequence>MRDAWDQLLSEAQTAHDRISALLEFCAFPGAVHRQDCAPHHDPLSDRMQMDAGLIAPDDLVPFRDALCAAAAQAKWRDTYRDTGYGATLHAHFGCYEVLGSDTPLGAKEMRSFVIYQVPGFHYPLHHHPAEELYLVVAGEGEFHVEGQPSRHLRPGDTAYHPSNVPHALTTHDTPIMAYVLWRGDLATKPVWTHPEALS</sequence>
<dbReference type="Proteomes" id="UP001281305">
    <property type="component" value="Chromosome"/>
</dbReference>
<dbReference type="InterPro" id="IPR014710">
    <property type="entry name" value="RmlC-like_jellyroll"/>
</dbReference>
<accession>A0ABZ2TG40</accession>
<dbReference type="SUPFAM" id="SSF51182">
    <property type="entry name" value="RmlC-like cupins"/>
    <property type="match status" value="1"/>
</dbReference>
<dbReference type="GO" id="GO:0016829">
    <property type="term" value="F:lyase activity"/>
    <property type="evidence" value="ECO:0007669"/>
    <property type="project" value="UniProtKB-KW"/>
</dbReference>
<gene>
    <name evidence="1" type="ORF">RZS32_001530</name>
</gene>
<dbReference type="RefSeq" id="WP_317055278.1">
    <property type="nucleotide sequence ID" value="NZ_CP146606.1"/>
</dbReference>
<proteinExistence type="predicted"/>
<dbReference type="InterPro" id="IPR031723">
    <property type="entry name" value="DMSP_lyase"/>
</dbReference>
<keyword evidence="1" id="KW-0456">Lyase</keyword>
<name>A0ABZ2TG40_9RHOB</name>
<dbReference type="CDD" id="cd20282">
    <property type="entry name" value="cupin_DddQ"/>
    <property type="match status" value="1"/>
</dbReference>
<keyword evidence="2" id="KW-1185">Reference proteome</keyword>
<evidence type="ECO:0000313" key="1">
    <source>
        <dbReference type="EMBL" id="WYK18596.1"/>
    </source>
</evidence>
<dbReference type="Gene3D" id="2.60.120.10">
    <property type="entry name" value="Jelly Rolls"/>
    <property type="match status" value="1"/>
</dbReference>